<proteinExistence type="predicted"/>
<protein>
    <submittedName>
        <fullName evidence="1">Acyl dehydratase</fullName>
    </submittedName>
</protein>
<comment type="caution">
    <text evidence="1">The sequence shown here is derived from an EMBL/GenBank/DDBJ whole genome shotgun (WGS) entry which is preliminary data.</text>
</comment>
<reference evidence="1" key="1">
    <citation type="submission" date="2022-06" db="EMBL/GenBank/DDBJ databases">
        <title>Genomic Encyclopedia of Archaeal and Bacterial Type Strains, Phase II (KMG-II): from individual species to whole genera.</title>
        <authorList>
            <person name="Goeker M."/>
        </authorList>
    </citation>
    <scope>NUCLEOTIDE SEQUENCE</scope>
    <source>
        <strain evidence="1">DSM 43935</strain>
    </source>
</reference>
<sequence length="124" mass="13732">MFEFSTVRPGLDLGRTGWLWVCQPRVERFVRATGDPAARNLPLGLVIPLLGELLGGARMWVNYGLNRVRFPGPLPADAFVRLHASVMEVVTKDGAVQVTLDLTVEVQHQAEPACVAEAVFRYYP</sequence>
<evidence type="ECO:0000313" key="2">
    <source>
        <dbReference type="Proteomes" id="UP001206128"/>
    </source>
</evidence>
<gene>
    <name evidence="1" type="ORF">LX83_007157</name>
</gene>
<keyword evidence="2" id="KW-1185">Reference proteome</keyword>
<dbReference type="Proteomes" id="UP001206128">
    <property type="component" value="Unassembled WGS sequence"/>
</dbReference>
<organism evidence="1 2">
    <name type="scientific">Goodfellowiella coeruleoviolacea</name>
    <dbReference type="NCBI Taxonomy" id="334858"/>
    <lineage>
        <taxon>Bacteria</taxon>
        <taxon>Bacillati</taxon>
        <taxon>Actinomycetota</taxon>
        <taxon>Actinomycetes</taxon>
        <taxon>Pseudonocardiales</taxon>
        <taxon>Pseudonocardiaceae</taxon>
        <taxon>Goodfellowiella</taxon>
    </lineage>
</organism>
<dbReference type="Gene3D" id="3.10.129.10">
    <property type="entry name" value="Hotdog Thioesterase"/>
    <property type="match status" value="1"/>
</dbReference>
<dbReference type="EMBL" id="JAMTCK010000028">
    <property type="protein sequence ID" value="MCP2170266.1"/>
    <property type="molecule type" value="Genomic_DNA"/>
</dbReference>
<dbReference type="SUPFAM" id="SSF54637">
    <property type="entry name" value="Thioesterase/thiol ester dehydrase-isomerase"/>
    <property type="match status" value="1"/>
</dbReference>
<evidence type="ECO:0000313" key="1">
    <source>
        <dbReference type="EMBL" id="MCP2170266.1"/>
    </source>
</evidence>
<accession>A0AAE3GL80</accession>
<dbReference type="InterPro" id="IPR029069">
    <property type="entry name" value="HotDog_dom_sf"/>
</dbReference>
<name>A0AAE3GL80_9PSEU</name>
<dbReference type="AlphaFoldDB" id="A0AAE3GL80"/>